<dbReference type="PROSITE" id="PS51375">
    <property type="entry name" value="PPR"/>
    <property type="match status" value="2"/>
</dbReference>
<proteinExistence type="predicted"/>
<protein>
    <recommendedName>
        <fullName evidence="5">Pentatricopeptide repeat-containing protein</fullName>
    </recommendedName>
</protein>
<accession>A0AAD3Y7K5</accession>
<dbReference type="Gene3D" id="1.25.40.10">
    <property type="entry name" value="Tetratricopeptide repeat domain"/>
    <property type="match status" value="1"/>
</dbReference>
<dbReference type="Pfam" id="PF01535">
    <property type="entry name" value="PPR"/>
    <property type="match status" value="2"/>
</dbReference>
<sequence>MVRAMITQNLNRVSEVPTIDLWNALIRKAVNDGYFYKTVSLYRQMKQNGVKPNKLTFPFVAKACAKLLDIRQSLIIHAHILKSPFSCNAFVGTAVIDMYVKCDYLECACNVFDKMPNRDVALWNVMLLGFAQSGSVDRFFCLFRQMRHEGMTPDSVSIIGLTQTVAELENAFW</sequence>
<evidence type="ECO:0000256" key="1">
    <source>
        <dbReference type="ARBA" id="ARBA00022737"/>
    </source>
</evidence>
<dbReference type="PANTHER" id="PTHR47926">
    <property type="entry name" value="PENTATRICOPEPTIDE REPEAT-CONTAINING PROTEIN"/>
    <property type="match status" value="1"/>
</dbReference>
<dbReference type="InterPro" id="IPR002885">
    <property type="entry name" value="PPR_rpt"/>
</dbReference>
<organism evidence="3 4">
    <name type="scientific">Nepenthes gracilis</name>
    <name type="common">Slender pitcher plant</name>
    <dbReference type="NCBI Taxonomy" id="150966"/>
    <lineage>
        <taxon>Eukaryota</taxon>
        <taxon>Viridiplantae</taxon>
        <taxon>Streptophyta</taxon>
        <taxon>Embryophyta</taxon>
        <taxon>Tracheophyta</taxon>
        <taxon>Spermatophyta</taxon>
        <taxon>Magnoliopsida</taxon>
        <taxon>eudicotyledons</taxon>
        <taxon>Gunneridae</taxon>
        <taxon>Pentapetalae</taxon>
        <taxon>Caryophyllales</taxon>
        <taxon>Nepenthaceae</taxon>
        <taxon>Nepenthes</taxon>
    </lineage>
</organism>
<comment type="caution">
    <text evidence="3">The sequence shown here is derived from an EMBL/GenBank/DDBJ whole genome shotgun (WGS) entry which is preliminary data.</text>
</comment>
<evidence type="ECO:0000313" key="3">
    <source>
        <dbReference type="EMBL" id="GMH29656.1"/>
    </source>
</evidence>
<dbReference type="GO" id="GO:0009451">
    <property type="term" value="P:RNA modification"/>
    <property type="evidence" value="ECO:0007669"/>
    <property type="project" value="InterPro"/>
</dbReference>
<evidence type="ECO:0000313" key="4">
    <source>
        <dbReference type="Proteomes" id="UP001279734"/>
    </source>
</evidence>
<dbReference type="Proteomes" id="UP001279734">
    <property type="component" value="Unassembled WGS sequence"/>
</dbReference>
<dbReference type="NCBIfam" id="TIGR00756">
    <property type="entry name" value="PPR"/>
    <property type="match status" value="2"/>
</dbReference>
<keyword evidence="4" id="KW-1185">Reference proteome</keyword>
<keyword evidence="1" id="KW-0677">Repeat</keyword>
<dbReference type="FunFam" id="1.25.40.10:FF:000968">
    <property type="entry name" value="Pentatricopeptide repeat-containing protein, mitochondrial"/>
    <property type="match status" value="1"/>
</dbReference>
<evidence type="ECO:0000256" key="2">
    <source>
        <dbReference type="PROSITE-ProRule" id="PRU00708"/>
    </source>
</evidence>
<gene>
    <name evidence="3" type="ORF">Nepgr_031499</name>
</gene>
<dbReference type="InterPro" id="IPR011990">
    <property type="entry name" value="TPR-like_helical_dom_sf"/>
</dbReference>
<feature type="repeat" description="PPR" evidence="2">
    <location>
        <begin position="18"/>
        <end position="52"/>
    </location>
</feature>
<dbReference type="PANTHER" id="PTHR47926:SF359">
    <property type="entry name" value="PENTACOTRIPEPTIDE-REPEAT REGION OF PRORP DOMAIN-CONTAINING PROTEIN"/>
    <property type="match status" value="1"/>
</dbReference>
<reference evidence="3" key="1">
    <citation type="submission" date="2023-05" db="EMBL/GenBank/DDBJ databases">
        <title>Nepenthes gracilis genome sequencing.</title>
        <authorList>
            <person name="Fukushima K."/>
        </authorList>
    </citation>
    <scope>NUCLEOTIDE SEQUENCE</scope>
    <source>
        <strain evidence="3">SING2019-196</strain>
    </source>
</reference>
<dbReference type="Pfam" id="PF13041">
    <property type="entry name" value="PPR_2"/>
    <property type="match status" value="1"/>
</dbReference>
<dbReference type="GO" id="GO:0003723">
    <property type="term" value="F:RNA binding"/>
    <property type="evidence" value="ECO:0007669"/>
    <property type="project" value="InterPro"/>
</dbReference>
<feature type="repeat" description="PPR" evidence="2">
    <location>
        <begin position="119"/>
        <end position="153"/>
    </location>
</feature>
<dbReference type="AlphaFoldDB" id="A0AAD3Y7K5"/>
<dbReference type="InterPro" id="IPR046960">
    <property type="entry name" value="PPR_At4g14850-like_plant"/>
</dbReference>
<name>A0AAD3Y7K5_NEPGR</name>
<evidence type="ECO:0008006" key="5">
    <source>
        <dbReference type="Google" id="ProtNLM"/>
    </source>
</evidence>
<dbReference type="EMBL" id="BSYO01000036">
    <property type="protein sequence ID" value="GMH29656.1"/>
    <property type="molecule type" value="Genomic_DNA"/>
</dbReference>